<sequence length="267" mass="28422">MRIPIPLIFAAVITLTSVTLVFKVAVTVLGSYDPSYAAFNGTHVVSLALPSTTYVYVYGGGGGTATYAGATTTYQYQCFGSACTTGSDFGAYFPVLITVNSGSYPFDTTIEVSQPYGRTTYKVRVVLYSDGNGWVAGQSATSLGAGQIGYSIPVKWYQSSGGRIWIYPIDRGRISRSLSEGCSVAGLGGALYKYVVSIQTGQMYDCSSASWGSGTFKFSTIASSTTTATWSIGWITQRVSGSSYDITIHYAPLIFISPATHFTVKPQ</sequence>
<reference evidence="1 2" key="1">
    <citation type="journal article" date="2020" name="ISME J.">
        <title>New virus isolates from Italian hydrothermal environments underscore the biogeographic pattern in archaeal virus communities.</title>
        <authorList>
            <person name="Baquero D.P."/>
            <person name="Contursi P."/>
            <person name="Piochi M."/>
            <person name="Bartolucci S."/>
            <person name="Liu Y."/>
            <person name="Cvirkaite-Krupovic V."/>
            <person name="Prangishvili D."/>
            <person name="Krupovic M."/>
        </authorList>
    </citation>
    <scope>NUCLEOTIDE SEQUENCE [LARGE SCALE GENOMIC DNA]</scope>
    <source>
        <strain evidence="1">10</strain>
    </source>
</reference>
<evidence type="ECO:0000313" key="2">
    <source>
        <dbReference type="Proteomes" id="UP000501879"/>
    </source>
</evidence>
<name>A0A6M3VZD7_9VIRU</name>
<evidence type="ECO:0000313" key="1">
    <source>
        <dbReference type="EMBL" id="QJF12435.1"/>
    </source>
</evidence>
<accession>A0A6M3VZD7</accession>
<dbReference type="EMBL" id="MN876845">
    <property type="protein sequence ID" value="QJF12435.1"/>
    <property type="molecule type" value="Genomic_DNA"/>
</dbReference>
<gene>
    <name evidence="1" type="ORF">PSV2_gp23</name>
</gene>
<protein>
    <submittedName>
        <fullName evidence="1">Uncharacterized protein</fullName>
    </submittedName>
</protein>
<keyword evidence="2" id="KW-1185">Reference proteome</keyword>
<dbReference type="Proteomes" id="UP000501879">
    <property type="component" value="Segment"/>
</dbReference>
<proteinExistence type="predicted"/>
<organism evidence="1 2">
    <name type="scientific">Pyrobaculum spherical virus 2</name>
    <dbReference type="NCBI Taxonomy" id="2730632"/>
    <lineage>
        <taxon>Viruses</taxon>
        <taxon>Viruses incertae sedis</taxon>
        <taxon>Globuloviridae</taxon>
        <taxon>Alphaglobulovirus</taxon>
        <taxon>Alphaglobulovirus pozzuoliense</taxon>
    </lineage>
</organism>